<dbReference type="PROSITE" id="PS51257">
    <property type="entry name" value="PROKAR_LIPOPROTEIN"/>
    <property type="match status" value="1"/>
</dbReference>
<gene>
    <name evidence="2" type="ORF">DFR49_2945</name>
</gene>
<keyword evidence="1" id="KW-0732">Signal</keyword>
<sequence>MIVKATGLGAATVLTLLSACAAPRAIEANGEAVASPASRLARDMLAADAAFEAGDRAALAAAVKRIERQGPRLIDGDAPDPVRRWRAALPDAGPPLRGRALGPGYARGTLAPGAARRMDQLFLSGQAATVAANSRPQKNLRLKIFDRAGKLVCDRSPAHTRDCRFTPVFTQRYRIEIVNGGAATAHYYLVVD</sequence>
<evidence type="ECO:0000313" key="2">
    <source>
        <dbReference type="EMBL" id="RIA44686.1"/>
    </source>
</evidence>
<reference evidence="2 3" key="1">
    <citation type="submission" date="2018-08" db="EMBL/GenBank/DDBJ databases">
        <title>Genomic Encyclopedia of Type Strains, Phase IV (KMG-IV): sequencing the most valuable type-strain genomes for metagenomic binning, comparative biology and taxonomic classification.</title>
        <authorList>
            <person name="Goeker M."/>
        </authorList>
    </citation>
    <scope>NUCLEOTIDE SEQUENCE [LARGE SCALE GENOMIC DNA]</scope>
    <source>
        <strain evidence="2 3">DSM 25527</strain>
    </source>
</reference>
<dbReference type="OrthoDB" id="7452692at2"/>
<proteinExistence type="predicted"/>
<evidence type="ECO:0000313" key="3">
    <source>
        <dbReference type="Proteomes" id="UP000266568"/>
    </source>
</evidence>
<comment type="caution">
    <text evidence="2">The sequence shown here is derived from an EMBL/GenBank/DDBJ whole genome shotgun (WGS) entry which is preliminary data.</text>
</comment>
<dbReference type="RefSeq" id="WP_147373704.1">
    <property type="nucleotide sequence ID" value="NZ_QXDC01000003.1"/>
</dbReference>
<evidence type="ECO:0008006" key="4">
    <source>
        <dbReference type="Google" id="ProtNLM"/>
    </source>
</evidence>
<dbReference type="Proteomes" id="UP000266568">
    <property type="component" value="Unassembled WGS sequence"/>
</dbReference>
<name>A0A397P553_9SPHN</name>
<dbReference type="AlphaFoldDB" id="A0A397P553"/>
<keyword evidence="3" id="KW-1185">Reference proteome</keyword>
<protein>
    <recommendedName>
        <fullName evidence="4">Lipoprotein</fullName>
    </recommendedName>
</protein>
<organism evidence="2 3">
    <name type="scientific">Hephaestia caeni</name>
    <dbReference type="NCBI Taxonomy" id="645617"/>
    <lineage>
        <taxon>Bacteria</taxon>
        <taxon>Pseudomonadati</taxon>
        <taxon>Pseudomonadota</taxon>
        <taxon>Alphaproteobacteria</taxon>
        <taxon>Sphingomonadales</taxon>
        <taxon>Sphingomonadaceae</taxon>
        <taxon>Hephaestia</taxon>
    </lineage>
</organism>
<feature type="signal peptide" evidence="1">
    <location>
        <begin position="1"/>
        <end position="21"/>
    </location>
</feature>
<accession>A0A397P553</accession>
<evidence type="ECO:0000256" key="1">
    <source>
        <dbReference type="SAM" id="SignalP"/>
    </source>
</evidence>
<dbReference type="EMBL" id="QXDC01000003">
    <property type="protein sequence ID" value="RIA44686.1"/>
    <property type="molecule type" value="Genomic_DNA"/>
</dbReference>
<feature type="chain" id="PRO_5017364532" description="Lipoprotein" evidence="1">
    <location>
        <begin position="22"/>
        <end position="192"/>
    </location>
</feature>